<gene>
    <name evidence="6" type="ORF">EVJ58_g737</name>
</gene>
<evidence type="ECO:0000256" key="5">
    <source>
        <dbReference type="SAM" id="MobiDB-lite"/>
    </source>
</evidence>
<dbReference type="STRING" id="34475.A0A4Y9Z4V9"/>
<feature type="binding site" evidence="4">
    <location>
        <position position="135"/>
    </location>
    <ligand>
        <name>S-adenosyl-L-methionine</name>
        <dbReference type="ChEBI" id="CHEBI:59789"/>
    </ligand>
</feature>
<evidence type="ECO:0000313" key="7">
    <source>
        <dbReference type="Proteomes" id="UP000298390"/>
    </source>
</evidence>
<organism evidence="6 7">
    <name type="scientific">Rhodofomes roseus</name>
    <dbReference type="NCBI Taxonomy" id="34475"/>
    <lineage>
        <taxon>Eukaryota</taxon>
        <taxon>Fungi</taxon>
        <taxon>Dikarya</taxon>
        <taxon>Basidiomycota</taxon>
        <taxon>Agaricomycotina</taxon>
        <taxon>Agaricomycetes</taxon>
        <taxon>Polyporales</taxon>
        <taxon>Rhodofomes</taxon>
    </lineage>
</organism>
<comment type="similarity">
    <text evidence="4">Belongs to the BMT2 family.</text>
</comment>
<feature type="region of interest" description="Disordered" evidence="5">
    <location>
        <begin position="1"/>
        <end position="35"/>
    </location>
</feature>
<dbReference type="InterPro" id="IPR029063">
    <property type="entry name" value="SAM-dependent_MTases_sf"/>
</dbReference>
<keyword evidence="4" id="KW-0539">Nucleus</keyword>
<feature type="binding site" evidence="4">
    <location>
        <position position="155"/>
    </location>
    <ligand>
        <name>S-adenosyl-L-methionine</name>
        <dbReference type="ChEBI" id="CHEBI:59789"/>
    </ligand>
</feature>
<sequence length="296" mass="33256">MPKAHKKTRKLPVTVNDPRQTHAAVPSASSSKPTATRTVIRRFHVLIKRRTQLEKAIQRGDATMDGVEPRAALRDVEQEIEELGGLGAYQRMSSIGQGNDRGGGSEKVLIEWLKEIGVHSAAKEANRKLQVLEVGALLPDNYASCSSWIENTPIDLRSRHPSIQEQDFLLMDEGSNREKWDIISLSLVVNFVPDARDRGRMLRLAHSMLRQGGLLFLALPLPCILNSRYMTPEYLDGLLQTIGLSIIKSRWKEGGKMAYWLLRKVAMIAPAATNTNMYHKKTELRKGNRNNFAILL</sequence>
<comment type="subcellular location">
    <subcellularLocation>
        <location evidence="4">Nucleus</location>
        <location evidence="4">Nucleolus</location>
    </subcellularLocation>
</comment>
<dbReference type="GO" id="GO:0005730">
    <property type="term" value="C:nucleolus"/>
    <property type="evidence" value="ECO:0007669"/>
    <property type="project" value="UniProtKB-SubCell"/>
</dbReference>
<dbReference type="SUPFAM" id="SSF53335">
    <property type="entry name" value="S-adenosyl-L-methionine-dependent methyltransferases"/>
    <property type="match status" value="1"/>
</dbReference>
<evidence type="ECO:0000256" key="2">
    <source>
        <dbReference type="ARBA" id="ARBA00022679"/>
    </source>
</evidence>
<comment type="caution">
    <text evidence="6">The sequence shown here is derived from an EMBL/GenBank/DDBJ whole genome shotgun (WGS) entry which is preliminary data.</text>
</comment>
<feature type="compositionally biased region" description="Basic residues" evidence="5">
    <location>
        <begin position="1"/>
        <end position="10"/>
    </location>
</feature>
<comment type="function">
    <text evidence="4">S-adenosyl-L-methionine-dependent methyltransferase that specifically methylates the N(1) position of an adenine present in helix 65 in 25S rRNA.</text>
</comment>
<keyword evidence="1 4" id="KW-0489">Methyltransferase</keyword>
<evidence type="ECO:0000256" key="4">
    <source>
        <dbReference type="HAMAP-Rule" id="MF_03044"/>
    </source>
</evidence>
<dbReference type="HAMAP" id="MF_03044">
    <property type="entry name" value="BMT2"/>
    <property type="match status" value="1"/>
</dbReference>
<evidence type="ECO:0000256" key="3">
    <source>
        <dbReference type="ARBA" id="ARBA00022691"/>
    </source>
</evidence>
<dbReference type="Gene3D" id="3.40.50.150">
    <property type="entry name" value="Vaccinia Virus protein VP39"/>
    <property type="match status" value="1"/>
</dbReference>
<evidence type="ECO:0000256" key="1">
    <source>
        <dbReference type="ARBA" id="ARBA00022603"/>
    </source>
</evidence>
<evidence type="ECO:0000313" key="6">
    <source>
        <dbReference type="EMBL" id="TFY68918.1"/>
    </source>
</evidence>
<protein>
    <recommendedName>
        <fullName evidence="4">25S rRNA adenine-N(1) methyltransferase</fullName>
        <ecNumber evidence="4">2.1.1.-</ecNumber>
    </recommendedName>
</protein>
<dbReference type="AlphaFoldDB" id="A0A4Y9Z4V9"/>
<keyword evidence="3 4" id="KW-0949">S-adenosyl-L-methionine</keyword>
<name>A0A4Y9Z4V9_9APHY</name>
<dbReference type="Proteomes" id="UP000298390">
    <property type="component" value="Unassembled WGS sequence"/>
</dbReference>
<dbReference type="GO" id="GO:0016433">
    <property type="term" value="F:rRNA (adenine) methyltransferase activity"/>
    <property type="evidence" value="ECO:0007669"/>
    <property type="project" value="UniProtKB-UniRule"/>
</dbReference>
<dbReference type="InterPro" id="IPR021867">
    <property type="entry name" value="Bmt2/SAMTOR"/>
</dbReference>
<accession>A0A4Y9Z4V9</accession>
<dbReference type="PANTHER" id="PTHR21008">
    <property type="entry name" value="S-ADENOSYLMETHIONINE SENSOR UPSTREAM OF MTORC1-RELATED"/>
    <property type="match status" value="1"/>
</dbReference>
<dbReference type="Pfam" id="PF11968">
    <property type="entry name" value="Bmt2"/>
    <property type="match status" value="1"/>
</dbReference>
<dbReference type="EC" id="2.1.1.-" evidence="4"/>
<dbReference type="EMBL" id="SEKV01000020">
    <property type="protein sequence ID" value="TFY68918.1"/>
    <property type="molecule type" value="Genomic_DNA"/>
</dbReference>
<dbReference type="PANTHER" id="PTHR21008:SF1">
    <property type="entry name" value="25S RRNA (ADENINE(2142)-N(1))-METHYLTRANSFERASE"/>
    <property type="match status" value="1"/>
</dbReference>
<proteinExistence type="inferred from homology"/>
<keyword evidence="2 4" id="KW-0808">Transferase</keyword>
<reference evidence="6 7" key="1">
    <citation type="submission" date="2019-01" db="EMBL/GenBank/DDBJ databases">
        <title>Genome sequencing of the rare red list fungi Fomitopsis rosea.</title>
        <authorList>
            <person name="Buettner E."/>
            <person name="Kellner H."/>
        </authorList>
    </citation>
    <scope>NUCLEOTIDE SEQUENCE [LARGE SCALE GENOMIC DNA]</scope>
    <source>
        <strain evidence="6 7">DSM 105464</strain>
    </source>
</reference>